<dbReference type="Gene3D" id="3.40.50.620">
    <property type="entry name" value="HUPs"/>
    <property type="match status" value="1"/>
</dbReference>
<dbReference type="Proteomes" id="UP000885690">
    <property type="component" value="Unassembled WGS sequence"/>
</dbReference>
<reference evidence="4" key="1">
    <citation type="journal article" date="2020" name="mSystems">
        <title>Genome- and Community-Level Interaction Insights into Carbon Utilization and Element Cycling Functions of Hydrothermarchaeota in Hydrothermal Sediment.</title>
        <authorList>
            <person name="Zhou Z."/>
            <person name="Liu Y."/>
            <person name="Xu W."/>
            <person name="Pan J."/>
            <person name="Luo Z.H."/>
            <person name="Li M."/>
        </authorList>
    </citation>
    <scope>NUCLEOTIDE SEQUENCE [LARGE SCALE GENOMIC DNA]</scope>
    <source>
        <strain evidence="4">HyVt-115</strain>
    </source>
</reference>
<dbReference type="EMBL" id="DQWS01000149">
    <property type="protein sequence ID" value="HDD53203.1"/>
    <property type="molecule type" value="Genomic_DNA"/>
</dbReference>
<gene>
    <name evidence="4" type="ORF">ENF32_03955</name>
</gene>
<evidence type="ECO:0000313" key="4">
    <source>
        <dbReference type="EMBL" id="HDD53203.1"/>
    </source>
</evidence>
<evidence type="ECO:0000256" key="2">
    <source>
        <dbReference type="ARBA" id="ARBA00022695"/>
    </source>
</evidence>
<name>A0A7C0U6W1_9BACT</name>
<dbReference type="NCBIfam" id="TIGR00125">
    <property type="entry name" value="cyt_tran_rel"/>
    <property type="match status" value="1"/>
</dbReference>
<proteinExistence type="predicted"/>
<dbReference type="SUPFAM" id="SSF52374">
    <property type="entry name" value="Nucleotidylyl transferase"/>
    <property type="match status" value="1"/>
</dbReference>
<organism evidence="4">
    <name type="scientific">Thermosulfidibacter takaii</name>
    <dbReference type="NCBI Taxonomy" id="412593"/>
    <lineage>
        <taxon>Bacteria</taxon>
        <taxon>Pseudomonadati</taxon>
        <taxon>Thermosulfidibacterota</taxon>
        <taxon>Thermosulfidibacteria</taxon>
        <taxon>Thermosulfidibacterales</taxon>
        <taxon>Thermosulfidibacteraceae</taxon>
    </lineage>
</organism>
<accession>A0A7C0U6W1</accession>
<sequence length="159" mass="18058">MRRSSEKVKTLEELESLLEREKARGRVVVMANGCFDLLHVGHVRYLEAAREHGDLLVVAVNSDESVRRLKGPDRPIVPQEERLELVAALEAVDYVFLFDDPTLDRILLRLKPHIQAKGTDYTEETVPERDTVLSYGGRVVICGDPKDHSSTEMIRRLVP</sequence>
<dbReference type="InterPro" id="IPR050385">
    <property type="entry name" value="Archaeal_FAD_synthase"/>
</dbReference>
<dbReference type="InterPro" id="IPR014729">
    <property type="entry name" value="Rossmann-like_a/b/a_fold"/>
</dbReference>
<dbReference type="Pfam" id="PF01467">
    <property type="entry name" value="CTP_transf_like"/>
    <property type="match status" value="1"/>
</dbReference>
<dbReference type="PANTHER" id="PTHR43793:SF2">
    <property type="entry name" value="BIFUNCTIONAL PROTEIN HLDE"/>
    <property type="match status" value="1"/>
</dbReference>
<comment type="caution">
    <text evidence="4">The sequence shown here is derived from an EMBL/GenBank/DDBJ whole genome shotgun (WGS) entry which is preliminary data.</text>
</comment>
<keyword evidence="1" id="KW-0808">Transferase</keyword>
<protein>
    <submittedName>
        <fullName evidence="4">D-glycero-beta-D-manno-heptose 1-phosphate adenylyltransferase</fullName>
    </submittedName>
</protein>
<dbReference type="InterPro" id="IPR004821">
    <property type="entry name" value="Cyt_trans-like"/>
</dbReference>
<dbReference type="AlphaFoldDB" id="A0A7C0U6W1"/>
<evidence type="ECO:0000256" key="1">
    <source>
        <dbReference type="ARBA" id="ARBA00022679"/>
    </source>
</evidence>
<dbReference type="GO" id="GO:0016779">
    <property type="term" value="F:nucleotidyltransferase activity"/>
    <property type="evidence" value="ECO:0007669"/>
    <property type="project" value="UniProtKB-KW"/>
</dbReference>
<feature type="domain" description="Cytidyltransferase-like" evidence="3">
    <location>
        <begin position="30"/>
        <end position="142"/>
    </location>
</feature>
<dbReference type="PANTHER" id="PTHR43793">
    <property type="entry name" value="FAD SYNTHASE"/>
    <property type="match status" value="1"/>
</dbReference>
<keyword evidence="2 4" id="KW-0548">Nucleotidyltransferase</keyword>
<evidence type="ECO:0000259" key="3">
    <source>
        <dbReference type="Pfam" id="PF01467"/>
    </source>
</evidence>